<dbReference type="VEuPathDB" id="MicrosporidiaDB:CWI39_0443p0010"/>
<organism evidence="1 2">
    <name type="scientific">Hamiltosporidium magnivora</name>
    <dbReference type="NCBI Taxonomy" id="148818"/>
    <lineage>
        <taxon>Eukaryota</taxon>
        <taxon>Fungi</taxon>
        <taxon>Fungi incertae sedis</taxon>
        <taxon>Microsporidia</taxon>
        <taxon>Dubosqiidae</taxon>
        <taxon>Hamiltosporidium</taxon>
    </lineage>
</organism>
<sequence>MEQKSMRLLMETIEEPVNVEMGGSLKPAFCESGSSPENAKTVASFKIFWLFVFSSLTTEIEENRNSKVRFRFRSFYLHLG</sequence>
<evidence type="ECO:0000313" key="1">
    <source>
        <dbReference type="EMBL" id="TBU06675.1"/>
    </source>
</evidence>
<accession>A0A4Q9LGV9</accession>
<reference evidence="1 2" key="1">
    <citation type="submission" date="2017-12" db="EMBL/GenBank/DDBJ databases">
        <authorList>
            <person name="Pombert J.-F."/>
            <person name="Haag K.L."/>
            <person name="Ebert D."/>
        </authorList>
    </citation>
    <scope>NUCLEOTIDE SEQUENCE [LARGE SCALE GENOMIC DNA]</scope>
    <source>
        <strain evidence="1">IL-BN-2</strain>
    </source>
</reference>
<proteinExistence type="predicted"/>
<dbReference type="Proteomes" id="UP000293045">
    <property type="component" value="Unassembled WGS sequence"/>
</dbReference>
<comment type="caution">
    <text evidence="1">The sequence shown here is derived from an EMBL/GenBank/DDBJ whole genome shotgun (WGS) entry which is preliminary data.</text>
</comment>
<evidence type="ECO:0000313" key="2">
    <source>
        <dbReference type="Proteomes" id="UP000293045"/>
    </source>
</evidence>
<protein>
    <submittedName>
        <fullName evidence="1">Uncharacterized protein</fullName>
    </submittedName>
</protein>
<gene>
    <name evidence="1" type="ORF">CWI39_0443p0010</name>
</gene>
<dbReference type="AlphaFoldDB" id="A0A4Q9LGV9"/>
<dbReference type="EMBL" id="PIXR01000443">
    <property type="protein sequence ID" value="TBU06675.1"/>
    <property type="molecule type" value="Genomic_DNA"/>
</dbReference>
<name>A0A4Q9LGV9_9MICR</name>